<evidence type="ECO:0000259" key="8">
    <source>
        <dbReference type="Pfam" id="PF05504"/>
    </source>
</evidence>
<dbReference type="GO" id="GO:0016020">
    <property type="term" value="C:membrane"/>
    <property type="evidence" value="ECO:0007669"/>
    <property type="project" value="UniProtKB-SubCell"/>
</dbReference>
<dbReference type="PANTHER" id="PTHR35789:SF1">
    <property type="entry name" value="SPORE GERMINATION PROTEIN B3"/>
    <property type="match status" value="1"/>
</dbReference>
<name>A0A2V5JW26_9BACL</name>
<evidence type="ECO:0000256" key="3">
    <source>
        <dbReference type="ARBA" id="ARBA00022544"/>
    </source>
</evidence>
<comment type="subcellular location">
    <subcellularLocation>
        <location evidence="1">Membrane</location>
        <topology evidence="1">Lipid-anchor</topology>
    </subcellularLocation>
</comment>
<dbReference type="NCBIfam" id="TIGR02887">
    <property type="entry name" value="spore_ger_x_C"/>
    <property type="match status" value="1"/>
</dbReference>
<keyword evidence="7" id="KW-0449">Lipoprotein</keyword>
<dbReference type="Pfam" id="PF25198">
    <property type="entry name" value="Spore_GerAC_N"/>
    <property type="match status" value="1"/>
</dbReference>
<dbReference type="Pfam" id="PF05504">
    <property type="entry name" value="Spore_GerAC"/>
    <property type="match status" value="1"/>
</dbReference>
<dbReference type="GO" id="GO:0009847">
    <property type="term" value="P:spore germination"/>
    <property type="evidence" value="ECO:0007669"/>
    <property type="project" value="InterPro"/>
</dbReference>
<keyword evidence="4" id="KW-0732">Signal</keyword>
<evidence type="ECO:0000256" key="7">
    <source>
        <dbReference type="ARBA" id="ARBA00023288"/>
    </source>
</evidence>
<keyword evidence="6" id="KW-0564">Palmitate</keyword>
<reference evidence="10 11" key="1">
    <citation type="submission" date="2018-05" db="EMBL/GenBank/DDBJ databases">
        <title>Paenibacillus flagellatus sp. nov., isolated from selenium mineral soil.</title>
        <authorList>
            <person name="Dai X."/>
        </authorList>
    </citation>
    <scope>NUCLEOTIDE SEQUENCE [LARGE SCALE GENOMIC DNA]</scope>
    <source>
        <strain evidence="10 11">DXL2</strain>
    </source>
</reference>
<dbReference type="Gene3D" id="3.30.300.210">
    <property type="entry name" value="Nutrient germinant receptor protein C, domain 3"/>
    <property type="match status" value="1"/>
</dbReference>
<dbReference type="InterPro" id="IPR057336">
    <property type="entry name" value="GerAC_N"/>
</dbReference>
<organism evidence="10 11">
    <name type="scientific">Paenibacillus flagellatus</name>
    <dbReference type="NCBI Taxonomy" id="2211139"/>
    <lineage>
        <taxon>Bacteria</taxon>
        <taxon>Bacillati</taxon>
        <taxon>Bacillota</taxon>
        <taxon>Bacilli</taxon>
        <taxon>Bacillales</taxon>
        <taxon>Paenibacillaceae</taxon>
        <taxon>Paenibacillus</taxon>
    </lineage>
</organism>
<proteinExistence type="inferred from homology"/>
<comment type="similarity">
    <text evidence="2">Belongs to the GerABKC lipoprotein family.</text>
</comment>
<evidence type="ECO:0000256" key="1">
    <source>
        <dbReference type="ARBA" id="ARBA00004635"/>
    </source>
</evidence>
<sequence>MKGVKLTGILIVLLVITTGCWNMKEIQNISYVTAIGFDYDDGKYIVYLQLIDFSSVAKLEGQQKAKEAPVWVGKGTGASFTEAVNHLYETSQQRVFWGHVSALVFSEPILKQNKFQDVMDLLNRYREIRYLVWVFSTKESIENIFNSTPFFNESPMMSILHSPEEPYRQRSIIPPIRLYQFVMTLKEAARMTYLPSLRIEKNQWEVSRKTHPFLEYAGITVFWNNRYHGELDPDDLHGLPWLHKKTVRVPLSLERGKSLAAVLVMEKPKVRIRPSVQDLRVYFDVELTVKAGINELHQEMSEKELIDLAERKIEEQIRHTYRKGFERKVDVYSLGESLFRRYPTVWHRIEDENHFVLHEDSLRNIRIHVQLTNTGRYKLKPSQALMLKIPIFK</sequence>
<dbReference type="PANTHER" id="PTHR35789">
    <property type="entry name" value="SPORE GERMINATION PROTEIN B3"/>
    <property type="match status" value="1"/>
</dbReference>
<evidence type="ECO:0000256" key="4">
    <source>
        <dbReference type="ARBA" id="ARBA00022729"/>
    </source>
</evidence>
<dbReference type="EMBL" id="QJVJ01000015">
    <property type="protein sequence ID" value="PYI50965.1"/>
    <property type="molecule type" value="Genomic_DNA"/>
</dbReference>
<dbReference type="InterPro" id="IPR008844">
    <property type="entry name" value="Spore_GerAC-like"/>
</dbReference>
<evidence type="ECO:0000256" key="5">
    <source>
        <dbReference type="ARBA" id="ARBA00023136"/>
    </source>
</evidence>
<gene>
    <name evidence="10" type="ORF">DLM86_26685</name>
</gene>
<keyword evidence="11" id="KW-1185">Reference proteome</keyword>
<protein>
    <submittedName>
        <fullName evidence="10">Ger(X)C family spore germination protein</fullName>
    </submittedName>
</protein>
<accession>A0A2V5JW26</accession>
<dbReference type="OrthoDB" id="2380468at2"/>
<keyword evidence="5" id="KW-0472">Membrane</keyword>
<evidence type="ECO:0000256" key="2">
    <source>
        <dbReference type="ARBA" id="ARBA00007886"/>
    </source>
</evidence>
<evidence type="ECO:0000313" key="10">
    <source>
        <dbReference type="EMBL" id="PYI50965.1"/>
    </source>
</evidence>
<keyword evidence="3" id="KW-0309">Germination</keyword>
<dbReference type="PROSITE" id="PS51257">
    <property type="entry name" value="PROKAR_LIPOPROTEIN"/>
    <property type="match status" value="1"/>
</dbReference>
<evidence type="ECO:0000259" key="9">
    <source>
        <dbReference type="Pfam" id="PF25198"/>
    </source>
</evidence>
<dbReference type="InterPro" id="IPR046953">
    <property type="entry name" value="Spore_GerAC-like_C"/>
</dbReference>
<evidence type="ECO:0000256" key="6">
    <source>
        <dbReference type="ARBA" id="ARBA00023139"/>
    </source>
</evidence>
<comment type="caution">
    <text evidence="10">The sequence shown here is derived from an EMBL/GenBank/DDBJ whole genome shotgun (WGS) entry which is preliminary data.</text>
</comment>
<dbReference type="RefSeq" id="WP_110843121.1">
    <property type="nucleotide sequence ID" value="NZ_QJVJ01000015.1"/>
</dbReference>
<dbReference type="InterPro" id="IPR038501">
    <property type="entry name" value="Spore_GerAC_C_sf"/>
</dbReference>
<feature type="domain" description="Spore germination protein N-terminal" evidence="9">
    <location>
        <begin position="23"/>
        <end position="198"/>
    </location>
</feature>
<feature type="domain" description="Spore germination GerAC-like C-terminal" evidence="8">
    <location>
        <begin position="218"/>
        <end position="374"/>
    </location>
</feature>
<evidence type="ECO:0000313" key="11">
    <source>
        <dbReference type="Proteomes" id="UP000247476"/>
    </source>
</evidence>
<dbReference type="AlphaFoldDB" id="A0A2V5JW26"/>
<dbReference type="Proteomes" id="UP000247476">
    <property type="component" value="Unassembled WGS sequence"/>
</dbReference>